<reference evidence="2 3" key="1">
    <citation type="journal article" date="2017" name="Nat. Microbiol.">
        <title>Natural product diversity associated with the nematode symbionts Photorhabdus and Xenorhabdus.</title>
        <authorList>
            <person name="Tobias N.J."/>
            <person name="Wolff H."/>
            <person name="Djahanschiri B."/>
            <person name="Grundmann F."/>
            <person name="Kronenwerth M."/>
            <person name="Shi Y.M."/>
            <person name="Simonyi S."/>
            <person name="Grun P."/>
            <person name="Shapiro-Ilan D."/>
            <person name="Pidot S.J."/>
            <person name="Stinear T.P."/>
            <person name="Ebersberger I."/>
            <person name="Bode H.B."/>
        </authorList>
    </citation>
    <scope>NUCLEOTIDE SEQUENCE [LARGE SCALE GENOMIC DNA]</scope>
    <source>
        <strain evidence="2 3">DSM 17904</strain>
    </source>
</reference>
<evidence type="ECO:0000259" key="1">
    <source>
        <dbReference type="PROSITE" id="PS50942"/>
    </source>
</evidence>
<dbReference type="AlphaFoldDB" id="A0A2D0K3A6"/>
<organism evidence="2 3">
    <name type="scientific">Xenorhabdus stockiae</name>
    <dbReference type="NCBI Taxonomy" id="351614"/>
    <lineage>
        <taxon>Bacteria</taxon>
        <taxon>Pseudomonadati</taxon>
        <taxon>Pseudomonadota</taxon>
        <taxon>Gammaproteobacteria</taxon>
        <taxon>Enterobacterales</taxon>
        <taxon>Morganellaceae</taxon>
        <taxon>Xenorhabdus</taxon>
    </lineage>
</organism>
<evidence type="ECO:0000313" key="2">
    <source>
        <dbReference type="EMBL" id="PHM56541.1"/>
    </source>
</evidence>
<dbReference type="RefSeq" id="WP_169926714.1">
    <property type="nucleotide sequence ID" value="NZ_CAWNRH010000018.1"/>
</dbReference>
<dbReference type="InterPro" id="IPR013809">
    <property type="entry name" value="ENTH"/>
</dbReference>
<dbReference type="EMBL" id="NJAJ01000114">
    <property type="protein sequence ID" value="PHM56541.1"/>
    <property type="molecule type" value="Genomic_DNA"/>
</dbReference>
<sequence length="45" mass="5251">MNNKNLIEYIEEISNAIKSRDLDDGKYEAIEDALRLIERILEIGE</sequence>
<protein>
    <recommendedName>
        <fullName evidence="1">ENTH domain-containing protein</fullName>
    </recommendedName>
</protein>
<keyword evidence="3" id="KW-1185">Reference proteome</keyword>
<dbReference type="PROSITE" id="PS50942">
    <property type="entry name" value="ENTH"/>
    <property type="match status" value="1"/>
</dbReference>
<evidence type="ECO:0000313" key="3">
    <source>
        <dbReference type="Proteomes" id="UP000222366"/>
    </source>
</evidence>
<proteinExistence type="predicted"/>
<name>A0A2D0K3A6_9GAMM</name>
<feature type="domain" description="ENTH" evidence="1">
    <location>
        <begin position="1"/>
        <end position="45"/>
    </location>
</feature>
<dbReference type="Proteomes" id="UP000222366">
    <property type="component" value="Unassembled WGS sequence"/>
</dbReference>
<gene>
    <name evidence="2" type="ORF">Xsto_04146</name>
</gene>
<accession>A0A2D0K3A6</accession>
<comment type="caution">
    <text evidence="2">The sequence shown here is derived from an EMBL/GenBank/DDBJ whole genome shotgun (WGS) entry which is preliminary data.</text>
</comment>